<gene>
    <name evidence="2" type="ORF">ACFODO_10320</name>
    <name evidence="3" type="ORF">C9E89_014280</name>
</gene>
<evidence type="ECO:0000313" key="4">
    <source>
        <dbReference type="Proteomes" id="UP000240957"/>
    </source>
</evidence>
<keyword evidence="5" id="KW-1185">Reference proteome</keyword>
<proteinExistence type="predicted"/>
<evidence type="ECO:0000313" key="3">
    <source>
        <dbReference type="EMBL" id="RFC82885.1"/>
    </source>
</evidence>
<dbReference type="OrthoDB" id="6659578at2"/>
<dbReference type="Proteomes" id="UP000240957">
    <property type="component" value="Unassembled WGS sequence"/>
</dbReference>
<reference evidence="3 4" key="2">
    <citation type="submission" date="2018-08" db="EMBL/GenBank/DDBJ databases">
        <title>The draft genome of Acinetobacter sichuanensis strain WCHAc060041.</title>
        <authorList>
            <person name="Qin J."/>
            <person name="Feng Y."/>
            <person name="Zong Z."/>
        </authorList>
    </citation>
    <scope>NUCLEOTIDE SEQUENCE [LARGE SCALE GENOMIC DNA]</scope>
    <source>
        <strain evidence="3 4">WCHAc060041</strain>
    </source>
</reference>
<dbReference type="InterPro" id="IPR036653">
    <property type="entry name" value="CinA-like_C"/>
</dbReference>
<reference evidence="5" key="3">
    <citation type="journal article" date="2019" name="Int. J. Syst. Evol. Microbiol.">
        <title>The Global Catalogue of Microorganisms (GCM) 10K type strain sequencing project: providing services to taxonomists for standard genome sequencing and annotation.</title>
        <authorList>
            <consortium name="The Broad Institute Genomics Platform"/>
            <consortium name="The Broad Institute Genome Sequencing Center for Infectious Disease"/>
            <person name="Wu L."/>
            <person name="Ma J."/>
        </authorList>
    </citation>
    <scope>NUCLEOTIDE SEQUENCE [LARGE SCALE GENOMIC DNA]</scope>
    <source>
        <strain evidence="5">KCTC 62575</strain>
    </source>
</reference>
<accession>A0A371YN16</accession>
<protein>
    <submittedName>
        <fullName evidence="2">CinA family protein</fullName>
    </submittedName>
    <submittedName>
        <fullName evidence="3">Damage-inducible protein CinA</fullName>
    </submittedName>
</protein>
<comment type="caution">
    <text evidence="3">The sequence shown here is derived from an EMBL/GenBank/DDBJ whole genome shotgun (WGS) entry which is preliminary data.</text>
</comment>
<dbReference type="InterPro" id="IPR008136">
    <property type="entry name" value="CinA_C"/>
</dbReference>
<reference evidence="2" key="4">
    <citation type="submission" date="2024-09" db="EMBL/GenBank/DDBJ databases">
        <authorList>
            <person name="Sun Q."/>
            <person name="Mori K."/>
        </authorList>
    </citation>
    <scope>NUCLEOTIDE SEQUENCE</scope>
    <source>
        <strain evidence="2">KCTC 62575</strain>
    </source>
</reference>
<evidence type="ECO:0000313" key="5">
    <source>
        <dbReference type="Proteomes" id="UP001595455"/>
    </source>
</evidence>
<reference evidence="2" key="1">
    <citation type="journal article" date="2014" name="Int. J. Syst. Evol. Microbiol.">
        <title>Complete genome of a new Firmicutes species belonging to the dominant human colonic microbiota ('Ruminococcus bicirculans') reveals two chromosomes and a selective capacity to utilize plant glucans.</title>
        <authorList>
            <consortium name="NISC Comparative Sequencing Program"/>
            <person name="Wegmann U."/>
            <person name="Louis P."/>
            <person name="Goesmann A."/>
            <person name="Henrissat B."/>
            <person name="Duncan S.H."/>
            <person name="Flint H.J."/>
        </authorList>
    </citation>
    <scope>NUCLEOTIDE SEQUENCE</scope>
    <source>
        <strain evidence="2">KCTC 62575</strain>
    </source>
</reference>
<dbReference type="Pfam" id="PF02464">
    <property type="entry name" value="CinA"/>
    <property type="match status" value="1"/>
</dbReference>
<dbReference type="Proteomes" id="UP001595455">
    <property type="component" value="Unassembled WGS sequence"/>
</dbReference>
<evidence type="ECO:0000313" key="2">
    <source>
        <dbReference type="EMBL" id="MFC2995657.1"/>
    </source>
</evidence>
<evidence type="ECO:0000259" key="1">
    <source>
        <dbReference type="Pfam" id="PF02464"/>
    </source>
</evidence>
<sequence length="157" mass="17335">MYLTKCCAELQSKNLKIAFIESASSGHLTAQFSIYKDRGANILLGGLVSYDPSIKVKILHIDPLLIEKYSAESIEVTTAMAVQGKVLFEQADLIIGCTGLLKHGGSESIAKPVGTFFICIYAFNQKYHFQYLINGSPESKLQQLTEFVAKEILNLIQ</sequence>
<dbReference type="AlphaFoldDB" id="A0A371YN16"/>
<dbReference type="RefSeq" id="WP_107008995.1">
    <property type="nucleotide sequence ID" value="NZ_JAVIDQ010000016.1"/>
</dbReference>
<dbReference type="Gene3D" id="3.90.950.20">
    <property type="entry name" value="CinA-like"/>
    <property type="match status" value="1"/>
</dbReference>
<feature type="domain" description="CinA C-terminal" evidence="1">
    <location>
        <begin position="5"/>
        <end position="152"/>
    </location>
</feature>
<dbReference type="EMBL" id="PYIX02000025">
    <property type="protein sequence ID" value="RFC82885.1"/>
    <property type="molecule type" value="Genomic_DNA"/>
</dbReference>
<dbReference type="EMBL" id="JBHRSF010000034">
    <property type="protein sequence ID" value="MFC2995657.1"/>
    <property type="molecule type" value="Genomic_DNA"/>
</dbReference>
<name>A0A371YN16_9GAMM</name>
<organism evidence="3 4">
    <name type="scientific">Acinetobacter sichuanensis</name>
    <dbReference type="NCBI Taxonomy" id="2136183"/>
    <lineage>
        <taxon>Bacteria</taxon>
        <taxon>Pseudomonadati</taxon>
        <taxon>Pseudomonadota</taxon>
        <taxon>Gammaproteobacteria</taxon>
        <taxon>Moraxellales</taxon>
        <taxon>Moraxellaceae</taxon>
        <taxon>Acinetobacter</taxon>
    </lineage>
</organism>
<dbReference type="SUPFAM" id="SSF142433">
    <property type="entry name" value="CinA-like"/>
    <property type="match status" value="1"/>
</dbReference>